<evidence type="ECO:0000256" key="3">
    <source>
        <dbReference type="ARBA" id="ARBA00023004"/>
    </source>
</evidence>
<accession>A0A3N4J5I2</accession>
<keyword evidence="7" id="KW-1185">Reference proteome</keyword>
<evidence type="ECO:0000256" key="2">
    <source>
        <dbReference type="ARBA" id="ARBA00022723"/>
    </source>
</evidence>
<dbReference type="InterPro" id="IPR001055">
    <property type="entry name" value="Adrenodoxin-like"/>
</dbReference>
<evidence type="ECO:0000256" key="4">
    <source>
        <dbReference type="ARBA" id="ARBA00023014"/>
    </source>
</evidence>
<sequence length="114" mass="12931">FTIRARENLPDIAQECDLDMRGACYQAATCSTSHAILVDFGMYKYIPKLEDDENNMLDLAFGPREPSWLGCQVKMGKEIDGLVVKLLSMIRNLQLSDLSKKEMFLRVDVSIVEL</sequence>
<evidence type="ECO:0000313" key="6">
    <source>
        <dbReference type="EMBL" id="RPA92348.1"/>
    </source>
</evidence>
<dbReference type="Proteomes" id="UP000276215">
    <property type="component" value="Unassembled WGS sequence"/>
</dbReference>
<dbReference type="InterPro" id="IPR036010">
    <property type="entry name" value="2Fe-2S_ferredoxin-like_sf"/>
</dbReference>
<feature type="non-terminal residue" evidence="6">
    <location>
        <position position="1"/>
    </location>
</feature>
<evidence type="ECO:0008006" key="8">
    <source>
        <dbReference type="Google" id="ProtNLM"/>
    </source>
</evidence>
<dbReference type="InterPro" id="IPR012675">
    <property type="entry name" value="Beta-grasp_dom_sf"/>
</dbReference>
<keyword evidence="3" id="KW-0408">Iron</keyword>
<dbReference type="SUPFAM" id="SSF54292">
    <property type="entry name" value="2Fe-2S ferredoxin-like"/>
    <property type="match status" value="1"/>
</dbReference>
<dbReference type="OrthoDB" id="268593at2759"/>
<dbReference type="GO" id="GO:0140647">
    <property type="term" value="P:P450-containing electron transport chain"/>
    <property type="evidence" value="ECO:0007669"/>
    <property type="project" value="InterPro"/>
</dbReference>
<dbReference type="GO" id="GO:0051537">
    <property type="term" value="F:2 iron, 2 sulfur cluster binding"/>
    <property type="evidence" value="ECO:0007669"/>
    <property type="project" value="UniProtKB-KW"/>
</dbReference>
<organism evidence="6 7">
    <name type="scientific">Choiromyces venosus 120613-1</name>
    <dbReference type="NCBI Taxonomy" id="1336337"/>
    <lineage>
        <taxon>Eukaryota</taxon>
        <taxon>Fungi</taxon>
        <taxon>Dikarya</taxon>
        <taxon>Ascomycota</taxon>
        <taxon>Pezizomycotina</taxon>
        <taxon>Pezizomycetes</taxon>
        <taxon>Pezizales</taxon>
        <taxon>Tuberaceae</taxon>
        <taxon>Choiromyces</taxon>
    </lineage>
</organism>
<keyword evidence="2" id="KW-0479">Metal-binding</keyword>
<reference evidence="6 7" key="1">
    <citation type="journal article" date="2018" name="Nat. Ecol. Evol.">
        <title>Pezizomycetes genomes reveal the molecular basis of ectomycorrhizal truffle lifestyle.</title>
        <authorList>
            <person name="Murat C."/>
            <person name="Payen T."/>
            <person name="Noel B."/>
            <person name="Kuo A."/>
            <person name="Morin E."/>
            <person name="Chen J."/>
            <person name="Kohler A."/>
            <person name="Krizsan K."/>
            <person name="Balestrini R."/>
            <person name="Da Silva C."/>
            <person name="Montanini B."/>
            <person name="Hainaut M."/>
            <person name="Levati E."/>
            <person name="Barry K.W."/>
            <person name="Belfiori B."/>
            <person name="Cichocki N."/>
            <person name="Clum A."/>
            <person name="Dockter R.B."/>
            <person name="Fauchery L."/>
            <person name="Guy J."/>
            <person name="Iotti M."/>
            <person name="Le Tacon F."/>
            <person name="Lindquist E.A."/>
            <person name="Lipzen A."/>
            <person name="Malagnac F."/>
            <person name="Mello A."/>
            <person name="Molinier V."/>
            <person name="Miyauchi S."/>
            <person name="Poulain J."/>
            <person name="Riccioni C."/>
            <person name="Rubini A."/>
            <person name="Sitrit Y."/>
            <person name="Splivallo R."/>
            <person name="Traeger S."/>
            <person name="Wang M."/>
            <person name="Zifcakova L."/>
            <person name="Wipf D."/>
            <person name="Zambonelli A."/>
            <person name="Paolocci F."/>
            <person name="Nowrousian M."/>
            <person name="Ottonello S."/>
            <person name="Baldrian P."/>
            <person name="Spatafora J.W."/>
            <person name="Henrissat B."/>
            <person name="Nagy L.G."/>
            <person name="Aury J.M."/>
            <person name="Wincker P."/>
            <person name="Grigoriev I.V."/>
            <person name="Bonfante P."/>
            <person name="Martin F.M."/>
        </authorList>
    </citation>
    <scope>NUCLEOTIDE SEQUENCE [LARGE SCALE GENOMIC DNA]</scope>
    <source>
        <strain evidence="6 7">120613-1</strain>
    </source>
</reference>
<keyword evidence="4" id="KW-0411">Iron-sulfur</keyword>
<comment type="cofactor">
    <cofactor evidence="5">
        <name>[2Fe-2S] cluster</name>
        <dbReference type="ChEBI" id="CHEBI:190135"/>
    </cofactor>
</comment>
<dbReference type="AlphaFoldDB" id="A0A3N4J5I2"/>
<name>A0A3N4J5I2_9PEZI</name>
<dbReference type="GO" id="GO:0005739">
    <property type="term" value="C:mitochondrion"/>
    <property type="evidence" value="ECO:0007669"/>
    <property type="project" value="TreeGrafter"/>
</dbReference>
<dbReference type="Gene3D" id="3.10.20.30">
    <property type="match status" value="1"/>
</dbReference>
<dbReference type="EMBL" id="ML120475">
    <property type="protein sequence ID" value="RPA92348.1"/>
    <property type="molecule type" value="Genomic_DNA"/>
</dbReference>
<evidence type="ECO:0000256" key="1">
    <source>
        <dbReference type="ARBA" id="ARBA00022714"/>
    </source>
</evidence>
<evidence type="ECO:0000256" key="5">
    <source>
        <dbReference type="ARBA" id="ARBA00034078"/>
    </source>
</evidence>
<dbReference type="STRING" id="1336337.A0A3N4J5I2"/>
<evidence type="ECO:0000313" key="7">
    <source>
        <dbReference type="Proteomes" id="UP000276215"/>
    </source>
</evidence>
<protein>
    <recommendedName>
        <fullName evidence="8">2Fe-2S ferredoxin-type domain-containing protein</fullName>
    </recommendedName>
</protein>
<dbReference type="PANTHER" id="PTHR23426">
    <property type="entry name" value="FERREDOXIN/ADRENODOXIN"/>
    <property type="match status" value="1"/>
</dbReference>
<dbReference type="GO" id="GO:0046872">
    <property type="term" value="F:metal ion binding"/>
    <property type="evidence" value="ECO:0007669"/>
    <property type="project" value="UniProtKB-KW"/>
</dbReference>
<dbReference type="GO" id="GO:0009055">
    <property type="term" value="F:electron transfer activity"/>
    <property type="evidence" value="ECO:0007669"/>
    <property type="project" value="TreeGrafter"/>
</dbReference>
<proteinExistence type="predicted"/>
<dbReference type="PANTHER" id="PTHR23426:SF65">
    <property type="entry name" value="FERREDOXIN-2, MITOCHONDRIAL"/>
    <property type="match status" value="1"/>
</dbReference>
<keyword evidence="1" id="KW-0001">2Fe-2S</keyword>
<gene>
    <name evidence="6" type="ORF">L873DRAFT_1710393</name>
</gene>